<dbReference type="AlphaFoldDB" id="A0AA94HT11"/>
<evidence type="ECO:0000259" key="1">
    <source>
        <dbReference type="SMART" id="SM00989"/>
    </source>
</evidence>
<dbReference type="Pfam" id="PF02830">
    <property type="entry name" value="V4R"/>
    <property type="match status" value="1"/>
</dbReference>
<gene>
    <name evidence="2" type="ORF">SAMN02910291_01577</name>
</gene>
<comment type="caution">
    <text evidence="2">The sequence shown here is derived from an EMBL/GenBank/DDBJ whole genome shotgun (WGS) entry which is preliminary data.</text>
</comment>
<accession>A0AA94HT11</accession>
<dbReference type="Proteomes" id="UP000182680">
    <property type="component" value="Unassembled WGS sequence"/>
</dbReference>
<dbReference type="EMBL" id="FPIW01000025">
    <property type="protein sequence ID" value="SFW50182.1"/>
    <property type="molecule type" value="Genomic_DNA"/>
</dbReference>
<name>A0AA94HT11_DESDE</name>
<dbReference type="RefSeq" id="WP_072311873.1">
    <property type="nucleotide sequence ID" value="NZ_FPIW01000025.1"/>
</dbReference>
<dbReference type="PANTHER" id="PTHR35090:SF1">
    <property type="entry name" value="SLR0144 PROTEIN"/>
    <property type="match status" value="1"/>
</dbReference>
<protein>
    <recommendedName>
        <fullName evidence="1">4-vinyl reductase 4VR domain-containing protein</fullName>
    </recommendedName>
</protein>
<evidence type="ECO:0000313" key="2">
    <source>
        <dbReference type="EMBL" id="SFW50182.1"/>
    </source>
</evidence>
<dbReference type="InterPro" id="IPR004096">
    <property type="entry name" value="V4R"/>
</dbReference>
<organism evidence="2 3">
    <name type="scientific">Desulfovibrio desulfuricans</name>
    <dbReference type="NCBI Taxonomy" id="876"/>
    <lineage>
        <taxon>Bacteria</taxon>
        <taxon>Pseudomonadati</taxon>
        <taxon>Thermodesulfobacteriota</taxon>
        <taxon>Desulfovibrionia</taxon>
        <taxon>Desulfovibrionales</taxon>
        <taxon>Desulfovibrionaceae</taxon>
        <taxon>Desulfovibrio</taxon>
    </lineage>
</organism>
<dbReference type="SMART" id="SM00989">
    <property type="entry name" value="V4R"/>
    <property type="match status" value="1"/>
</dbReference>
<proteinExistence type="predicted"/>
<dbReference type="Gene3D" id="3.30.1380.20">
    <property type="entry name" value="Trafficking protein particle complex subunit 3"/>
    <property type="match status" value="1"/>
</dbReference>
<dbReference type="SUPFAM" id="SSF111126">
    <property type="entry name" value="Ligand-binding domain in the NO signalling and Golgi transport"/>
    <property type="match status" value="1"/>
</dbReference>
<evidence type="ECO:0000313" key="3">
    <source>
        <dbReference type="Proteomes" id="UP000182680"/>
    </source>
</evidence>
<reference evidence="3" key="1">
    <citation type="submission" date="2016-11" db="EMBL/GenBank/DDBJ databases">
        <authorList>
            <person name="Jaros S."/>
            <person name="Januszkiewicz K."/>
            <person name="Wedrychowicz H."/>
        </authorList>
    </citation>
    <scope>NUCLEOTIDE SEQUENCE [LARGE SCALE GENOMIC DNA]</scope>
    <source>
        <strain evidence="3">DSM 7057</strain>
    </source>
</reference>
<feature type="domain" description="4-vinyl reductase 4VR" evidence="1">
    <location>
        <begin position="108"/>
        <end position="170"/>
    </location>
</feature>
<sequence>MATRRYAFSWDFVGNVREGRPNLGNSARIEVYRLFQYTMRDVVELRYGTEASEEIMRECGELAGRKFCERFIGPCENFDDFVATVQQVLLDFGIGILRVETANYEASHFTLTVAEDLDCSGLPDMEHTVCHYDEGFLAGVLFSHAGVEFNVREIDCWCTGDRTCRFEARPRQKPQHTEKTPD</sequence>
<dbReference type="InterPro" id="IPR024096">
    <property type="entry name" value="NO_sig/Golgi_transp_ligand-bd"/>
</dbReference>
<dbReference type="PANTHER" id="PTHR35090">
    <property type="entry name" value="DNA-DIRECTED RNA POLYMERASE SUBUNIT I"/>
    <property type="match status" value="1"/>
</dbReference>